<dbReference type="PROSITE" id="PS51682">
    <property type="entry name" value="SAM_OMT_I"/>
    <property type="match status" value="1"/>
</dbReference>
<evidence type="ECO:0000256" key="2">
    <source>
        <dbReference type="ARBA" id="ARBA00022679"/>
    </source>
</evidence>
<dbReference type="Proteomes" id="UP000280271">
    <property type="component" value="Unassembled WGS sequence"/>
</dbReference>
<keyword evidence="5" id="KW-1185">Reference proteome</keyword>
<organism evidence="4 5">
    <name type="scientific">Acinetobacter chengduensis</name>
    <dbReference type="NCBI Taxonomy" id="2420890"/>
    <lineage>
        <taxon>Bacteria</taxon>
        <taxon>Pseudomonadati</taxon>
        <taxon>Pseudomonadota</taxon>
        <taxon>Gammaproteobacteria</taxon>
        <taxon>Moraxellales</taxon>
        <taxon>Moraxellaceae</taxon>
        <taxon>Acinetobacter</taxon>
    </lineage>
</organism>
<protein>
    <submittedName>
        <fullName evidence="4">Methyltransferase domain-containing protein</fullName>
    </submittedName>
</protein>
<evidence type="ECO:0000256" key="1">
    <source>
        <dbReference type="ARBA" id="ARBA00022603"/>
    </source>
</evidence>
<dbReference type="Gene3D" id="3.40.50.150">
    <property type="entry name" value="Vaccinia Virus protein VP39"/>
    <property type="match status" value="1"/>
</dbReference>
<sequence length="196" mass="22158">MNHDVFIQKIEKIYQEFKQHDASQSDRIARYRNIESESAELLNILIRAKQAKNILEIGTSTGYSTLWLANATKATGGHVTTLEIDEARTNIAKANAFSFELNEWIDFKVTDAKAYLNECADEFDFILVDAERDAYCDYWLDLQRLLKANGGLMIVDNVISHAHEVEKFIEVVKQHPSFISTTLAVGAGLFIVTKIA</sequence>
<evidence type="ECO:0000313" key="5">
    <source>
        <dbReference type="Proteomes" id="UP000280271"/>
    </source>
</evidence>
<gene>
    <name evidence="4" type="ORF">D9K81_11325</name>
</gene>
<keyword evidence="1 4" id="KW-0489">Methyltransferase</keyword>
<keyword evidence="2" id="KW-0808">Transferase</keyword>
<proteinExistence type="predicted"/>
<reference evidence="4 5" key="1">
    <citation type="submission" date="2018-09" db="EMBL/GenBank/DDBJ databases">
        <title>The draft genome of Acinetobacter sp. strains.</title>
        <authorList>
            <person name="Qin J."/>
            <person name="Feng Y."/>
            <person name="Zong Z."/>
        </authorList>
    </citation>
    <scope>NUCLEOTIDE SEQUENCE [LARGE SCALE GENOMIC DNA]</scope>
    <source>
        <strain evidence="4 5">WCHAc060005</strain>
    </source>
</reference>
<dbReference type="GO" id="GO:0008168">
    <property type="term" value="F:methyltransferase activity"/>
    <property type="evidence" value="ECO:0007669"/>
    <property type="project" value="UniProtKB-KW"/>
</dbReference>
<dbReference type="SUPFAM" id="SSF53335">
    <property type="entry name" value="S-adenosyl-L-methionine-dependent methyltransferases"/>
    <property type="match status" value="1"/>
</dbReference>
<dbReference type="PANTHER" id="PTHR43167">
    <property type="entry name" value="PUTATIVE (AFU_ORTHOLOGUE AFUA_6G01830)-RELATED"/>
    <property type="match status" value="1"/>
</dbReference>
<comment type="caution">
    <text evidence="4">The sequence shown here is derived from an EMBL/GenBank/DDBJ whole genome shotgun (WGS) entry which is preliminary data.</text>
</comment>
<evidence type="ECO:0000256" key="3">
    <source>
        <dbReference type="ARBA" id="ARBA00022691"/>
    </source>
</evidence>
<dbReference type="CDD" id="cd02440">
    <property type="entry name" value="AdoMet_MTases"/>
    <property type="match status" value="1"/>
</dbReference>
<dbReference type="InterPro" id="IPR029063">
    <property type="entry name" value="SAM-dependent_MTases_sf"/>
</dbReference>
<dbReference type="InterPro" id="IPR002935">
    <property type="entry name" value="SAM_O-MeTrfase"/>
</dbReference>
<dbReference type="EMBL" id="RCHC01000012">
    <property type="protein sequence ID" value="RLL20587.1"/>
    <property type="molecule type" value="Genomic_DNA"/>
</dbReference>
<evidence type="ECO:0000313" key="4">
    <source>
        <dbReference type="EMBL" id="RLL20587.1"/>
    </source>
</evidence>
<accession>A0ABX9TUY0</accession>
<keyword evidence="3" id="KW-0949">S-adenosyl-L-methionine</keyword>
<dbReference type="PANTHER" id="PTHR43167:SF1">
    <property type="entry name" value="PUTATIVE (AFU_ORTHOLOGUE AFUA_6G01830)-RELATED"/>
    <property type="match status" value="1"/>
</dbReference>
<dbReference type="GO" id="GO:0032259">
    <property type="term" value="P:methylation"/>
    <property type="evidence" value="ECO:0007669"/>
    <property type="project" value="UniProtKB-KW"/>
</dbReference>
<dbReference type="Pfam" id="PF01596">
    <property type="entry name" value="Methyltransf_3"/>
    <property type="match status" value="1"/>
</dbReference>
<dbReference type="RefSeq" id="WP_120374709.1">
    <property type="nucleotide sequence ID" value="NZ_RCHC01000012.1"/>
</dbReference>
<name>A0ABX9TUY0_9GAMM</name>